<dbReference type="OrthoDB" id="9761704at2"/>
<dbReference type="Gene3D" id="1.10.4080.10">
    <property type="entry name" value="ADP-ribosylation/Crystallin J1"/>
    <property type="match status" value="1"/>
</dbReference>
<dbReference type="Gene3D" id="2.60.120.560">
    <property type="entry name" value="Exo-inulinase, domain 1"/>
    <property type="match status" value="1"/>
</dbReference>
<dbReference type="AlphaFoldDB" id="A0A3A6PH70"/>
<dbReference type="RefSeq" id="WP_120112150.1">
    <property type="nucleotide sequence ID" value="NZ_QXQB01000003.1"/>
</dbReference>
<gene>
    <name evidence="1" type="ORF">D3P09_16460</name>
</gene>
<protein>
    <submittedName>
        <fullName evidence="1">ADP-ribosylglycohydrolase family protein</fullName>
    </submittedName>
</protein>
<reference evidence="1 2" key="1">
    <citation type="submission" date="2018-09" db="EMBL/GenBank/DDBJ databases">
        <title>Paenibacillus aracenensis nov. sp. isolated from a cave in southern Spain.</title>
        <authorList>
            <person name="Jurado V."/>
            <person name="Gutierrez-Patricio S."/>
            <person name="Gonzalez-Pimentel J.L."/>
            <person name="Miller A.Z."/>
            <person name="Laiz L."/>
            <person name="Saiz-Jimenez C."/>
        </authorList>
    </citation>
    <scope>NUCLEOTIDE SEQUENCE [LARGE SCALE GENOMIC DNA]</scope>
    <source>
        <strain evidence="1 2">JCM 19203</strain>
    </source>
</reference>
<name>A0A3A6PH70_9BACL</name>
<proteinExistence type="predicted"/>
<evidence type="ECO:0000313" key="1">
    <source>
        <dbReference type="EMBL" id="RJX39086.1"/>
    </source>
</evidence>
<dbReference type="Proteomes" id="UP000267798">
    <property type="component" value="Unassembled WGS sequence"/>
</dbReference>
<sequence length="703" mass="78084">MIPNNYVETIYAGFLGMNVGIRLGAPIEPVVWTHDRIRDVYGDIRTYVKEYKTFSADDDANGPVFFLRALYDDAVNRELEPDDVGRAWLNYAREGIGMFWWGGENVSTEHTAYLNLQRGIPAPRSGSIEVNGLEMAEQIGGQIFIDSWGLLFPGNMQKAADYAEKAASVSHDGNGLYGARFMAACIAKAFETKSIDDVIEAGLSVIPADSTYAKVVHAVMEFHRDNPEDFRACWHYLDGRWGYDKYTGVCHIIPNAGVCVLAMLYGEGDFARTVEIASMCGWDTDCNAGNVGTILGVMAGLEGIPAHYRKPINDFIVASSVSGYLNLVDFPTFSKELALLGYRMNGEQAPEGLAQRVKKGEVYFDFDLPGSTHGFRTSNSFKTPVVRHSAQHTKESRGSLEVVFDRLVTGDSSKLYFKPFYRREEFNDEKYKPTFAPLIAAGQQVSASFYLDQWEGEPLTLTPYVRNTHTKEEVKLDSFAPVCGAWTDVVFTVPDTDGAVIDEIGWVLESDSPLLNRAIGSLFLGRFHVTGAAEYAIDFAKQYKEFGSVTPFAQHRGKWELKDGALHCVSETDCSAYSGNYYAGRIIVEATVKPIAGDSHLLITRAQGIKRHYLAGLDGAGKVSFIREDFGQERLISAAYDWKHGEEYRMKVVADGDHFDLFINGVNVLECRDGYFASGMYGFGSLGPVENEIRDVRVYTEVE</sequence>
<dbReference type="Pfam" id="PF03747">
    <property type="entry name" value="ADP_ribosyl_GH"/>
    <property type="match status" value="1"/>
</dbReference>
<keyword evidence="2" id="KW-1185">Reference proteome</keyword>
<accession>A0A3A6PH70</accession>
<dbReference type="GO" id="GO:0016787">
    <property type="term" value="F:hydrolase activity"/>
    <property type="evidence" value="ECO:0007669"/>
    <property type="project" value="UniProtKB-KW"/>
</dbReference>
<comment type="caution">
    <text evidence="1">The sequence shown here is derived from an EMBL/GenBank/DDBJ whole genome shotgun (WGS) entry which is preliminary data.</text>
</comment>
<dbReference type="PROSITE" id="PS50007">
    <property type="entry name" value="PIPLC_X_DOMAIN"/>
    <property type="match status" value="1"/>
</dbReference>
<keyword evidence="1" id="KW-0378">Hydrolase</keyword>
<evidence type="ECO:0000313" key="2">
    <source>
        <dbReference type="Proteomes" id="UP000267798"/>
    </source>
</evidence>
<organism evidence="1 2">
    <name type="scientific">Paenibacillus pinisoli</name>
    <dbReference type="NCBI Taxonomy" id="1276110"/>
    <lineage>
        <taxon>Bacteria</taxon>
        <taxon>Bacillati</taxon>
        <taxon>Bacillota</taxon>
        <taxon>Bacilli</taxon>
        <taxon>Bacillales</taxon>
        <taxon>Paenibacillaceae</taxon>
        <taxon>Paenibacillus</taxon>
    </lineage>
</organism>
<dbReference type="InterPro" id="IPR005502">
    <property type="entry name" value="Ribosyl_crysJ1"/>
</dbReference>
<dbReference type="EMBL" id="QXQB01000003">
    <property type="protein sequence ID" value="RJX39086.1"/>
    <property type="molecule type" value="Genomic_DNA"/>
</dbReference>
<dbReference type="InterPro" id="IPR036705">
    <property type="entry name" value="Ribosyl_crysJ1_sf"/>
</dbReference>
<dbReference type="SUPFAM" id="SSF101478">
    <property type="entry name" value="ADP-ribosylglycohydrolase"/>
    <property type="match status" value="1"/>
</dbReference>